<dbReference type="Proteomes" id="UP000230069">
    <property type="component" value="Unassembled WGS sequence"/>
</dbReference>
<dbReference type="InParanoid" id="A0A2G5EDL7"/>
<reference evidence="2 3" key="1">
    <citation type="submission" date="2017-09" db="EMBL/GenBank/DDBJ databases">
        <title>WGS assembly of Aquilegia coerulea Goldsmith.</title>
        <authorList>
            <person name="Hodges S."/>
            <person name="Kramer E."/>
            <person name="Nordborg M."/>
            <person name="Tomkins J."/>
            <person name="Borevitz J."/>
            <person name="Derieg N."/>
            <person name="Yan J."/>
            <person name="Mihaltcheva S."/>
            <person name="Hayes R.D."/>
            <person name="Rokhsar D."/>
        </authorList>
    </citation>
    <scope>NUCLEOTIDE SEQUENCE [LARGE SCALE GENOMIC DNA]</scope>
    <source>
        <strain evidence="3">cv. Goldsmith</strain>
    </source>
</reference>
<dbReference type="OrthoDB" id="97518at2759"/>
<evidence type="ECO:0000313" key="3">
    <source>
        <dbReference type="Proteomes" id="UP000230069"/>
    </source>
</evidence>
<dbReference type="InterPro" id="IPR007612">
    <property type="entry name" value="LOR"/>
</dbReference>
<evidence type="ECO:0000313" key="2">
    <source>
        <dbReference type="EMBL" id="PIA53854.1"/>
    </source>
</evidence>
<dbReference type="STRING" id="218851.A0A2G5EDL7"/>
<dbReference type="PANTHER" id="PTHR31087:SF58">
    <property type="entry name" value="OS07G0230700 PROTEIN"/>
    <property type="match status" value="1"/>
</dbReference>
<comment type="similarity">
    <text evidence="1">Belongs to the LOR family.</text>
</comment>
<dbReference type="PANTHER" id="PTHR31087">
    <property type="match status" value="1"/>
</dbReference>
<name>A0A2G5EDL7_AQUCA</name>
<organism evidence="2 3">
    <name type="scientific">Aquilegia coerulea</name>
    <name type="common">Rocky mountain columbine</name>
    <dbReference type="NCBI Taxonomy" id="218851"/>
    <lineage>
        <taxon>Eukaryota</taxon>
        <taxon>Viridiplantae</taxon>
        <taxon>Streptophyta</taxon>
        <taxon>Embryophyta</taxon>
        <taxon>Tracheophyta</taxon>
        <taxon>Spermatophyta</taxon>
        <taxon>Magnoliopsida</taxon>
        <taxon>Ranunculales</taxon>
        <taxon>Ranunculaceae</taxon>
        <taxon>Thalictroideae</taxon>
        <taxon>Aquilegia</taxon>
    </lineage>
</organism>
<dbReference type="InterPro" id="IPR025659">
    <property type="entry name" value="Tubby-like_C"/>
</dbReference>
<gene>
    <name evidence="2" type="ORF">AQUCO_00900443v1</name>
</gene>
<accession>A0A2G5EDL7</accession>
<dbReference type="InterPro" id="IPR038595">
    <property type="entry name" value="LOR_sf"/>
</dbReference>
<dbReference type="Pfam" id="PF04525">
    <property type="entry name" value="LOR"/>
    <property type="match status" value="1"/>
</dbReference>
<dbReference type="AlphaFoldDB" id="A0A2G5EDL7"/>
<keyword evidence="3" id="KW-1185">Reference proteome</keyword>
<dbReference type="Gene3D" id="2.40.160.200">
    <property type="entry name" value="LURP1-related"/>
    <property type="match status" value="1"/>
</dbReference>
<proteinExistence type="inferred from homology"/>
<sequence>MDKYNEDEFQSVTVNLAQPRYTPPPLAKLVNVIGSLYCEQYPVDLSMKYGTSGNEGYDYVVVDNVSRNTIFNINQVFFSFRGKRALLDSAGNPLVTIQRKTIFGSRWQVYKGDSTDDNDLLFKVEKSCMRESSWTNLDVFLASNIEENICDFKIKGGYTWERSCVVYLGHSSVDIAQMHQKCDSWNWRGEINGFNVVNVNPHVDYAFIIALIMIFNAVNPRDHHGDTHDRISSCEPAKDISSCESNGVVCCKCD</sequence>
<dbReference type="SUPFAM" id="SSF54518">
    <property type="entry name" value="Tubby C-terminal domain-like"/>
    <property type="match status" value="1"/>
</dbReference>
<evidence type="ECO:0000256" key="1">
    <source>
        <dbReference type="ARBA" id="ARBA00005437"/>
    </source>
</evidence>
<protein>
    <submittedName>
        <fullName evidence="2">Uncharacterized protein</fullName>
    </submittedName>
</protein>
<dbReference type="EMBL" id="KZ305026">
    <property type="protein sequence ID" value="PIA53854.1"/>
    <property type="molecule type" value="Genomic_DNA"/>
</dbReference>